<evidence type="ECO:0000313" key="4">
    <source>
        <dbReference type="Proteomes" id="UP001234989"/>
    </source>
</evidence>
<dbReference type="Proteomes" id="UP001234989">
    <property type="component" value="Chromosome 3"/>
</dbReference>
<dbReference type="EMBL" id="CP133614">
    <property type="protein sequence ID" value="WMV18470.1"/>
    <property type="molecule type" value="Genomic_DNA"/>
</dbReference>
<evidence type="ECO:0000256" key="1">
    <source>
        <dbReference type="SAM" id="MobiDB-lite"/>
    </source>
</evidence>
<reference evidence="3" key="1">
    <citation type="submission" date="2023-08" db="EMBL/GenBank/DDBJ databases">
        <title>A de novo genome assembly of Solanum verrucosum Schlechtendal, a Mexican diploid species geographically isolated from the other diploid A-genome species in potato relatives.</title>
        <authorList>
            <person name="Hosaka K."/>
        </authorList>
    </citation>
    <scope>NUCLEOTIDE SEQUENCE</scope>
    <source>
        <tissue evidence="3">Young leaves</tissue>
    </source>
</reference>
<evidence type="ECO:0000259" key="2">
    <source>
        <dbReference type="Pfam" id="PF24626"/>
    </source>
</evidence>
<dbReference type="InterPro" id="IPR056924">
    <property type="entry name" value="SH3_Tf2-1"/>
</dbReference>
<dbReference type="Pfam" id="PF24626">
    <property type="entry name" value="SH3_Tf2-1"/>
    <property type="match status" value="1"/>
</dbReference>
<name>A0AAF0QA73_SOLVR</name>
<keyword evidence="4" id="KW-1185">Reference proteome</keyword>
<evidence type="ECO:0000313" key="3">
    <source>
        <dbReference type="EMBL" id="WMV18470.1"/>
    </source>
</evidence>
<accession>A0AAF0QA73</accession>
<sequence>MKGVMRFGKKEKLSLRYFGPYQVLRCIGKVANELELPNKLASVHRVFHVSMLKKCVGAPTSIVPLEGLGVKDNLSDENVRLWGGVDILEGPTSDGPTNFEIPPITVTGDAAIANDGDESDAPESDEEDSQSLGIHMCSPLIPKGKKKAGSAAVLEFIEVRGKKVTCNISMLWGGVDILEGPSSYVPANFEMPPTTVTGDAAIANDCAKRNKQVEKNEEAEAGAWPSTLGDSPKGFTPPFVLVREGDERNSRRFAEYFCEAILYLPMVQNVKILKGVDKLGISTNLGLIIEGFTIPNAYFMLITDVKMLICSNEGSILTQVHYDTKRSKKAEEVEGKQSWNSSNPLVDTRDPTSRGPTRDLEEVAKQLVPLAHTPKETPRKAPRVVVPLVDLEAVANLSHVQWSSPRAMKWIVTRSSLRQPLGKLLPSLPWVAPRGVVDTSGREGPHGGEAMSWKGLGSLGPCPFLPLALGHLHDSNSHIFSSNFSLLISGVLHEIKCATHTIGTIT</sequence>
<dbReference type="PANTHER" id="PTHR46148">
    <property type="entry name" value="CHROMO DOMAIN-CONTAINING PROTEIN"/>
    <property type="match status" value="1"/>
</dbReference>
<dbReference type="PANTHER" id="PTHR46148:SF60">
    <property type="entry name" value="CHROMO DOMAIN-CONTAINING PROTEIN"/>
    <property type="match status" value="1"/>
</dbReference>
<feature type="compositionally biased region" description="Acidic residues" evidence="1">
    <location>
        <begin position="115"/>
        <end position="129"/>
    </location>
</feature>
<feature type="region of interest" description="Disordered" evidence="1">
    <location>
        <begin position="110"/>
        <end position="130"/>
    </location>
</feature>
<feature type="region of interest" description="Disordered" evidence="1">
    <location>
        <begin position="328"/>
        <end position="357"/>
    </location>
</feature>
<feature type="compositionally biased region" description="Basic and acidic residues" evidence="1">
    <location>
        <begin position="347"/>
        <end position="357"/>
    </location>
</feature>
<proteinExistence type="predicted"/>
<dbReference type="AlphaFoldDB" id="A0AAF0QA73"/>
<protein>
    <recommendedName>
        <fullName evidence="2">Tf2-1-like SH3-like domain-containing protein</fullName>
    </recommendedName>
</protein>
<organism evidence="3 4">
    <name type="scientific">Solanum verrucosum</name>
    <dbReference type="NCBI Taxonomy" id="315347"/>
    <lineage>
        <taxon>Eukaryota</taxon>
        <taxon>Viridiplantae</taxon>
        <taxon>Streptophyta</taxon>
        <taxon>Embryophyta</taxon>
        <taxon>Tracheophyta</taxon>
        <taxon>Spermatophyta</taxon>
        <taxon>Magnoliopsida</taxon>
        <taxon>eudicotyledons</taxon>
        <taxon>Gunneridae</taxon>
        <taxon>Pentapetalae</taxon>
        <taxon>asterids</taxon>
        <taxon>lamiids</taxon>
        <taxon>Solanales</taxon>
        <taxon>Solanaceae</taxon>
        <taxon>Solanoideae</taxon>
        <taxon>Solaneae</taxon>
        <taxon>Solanum</taxon>
    </lineage>
</organism>
<gene>
    <name evidence="3" type="ORF">MTR67_011855</name>
</gene>
<feature type="domain" description="Tf2-1-like SH3-like" evidence="2">
    <location>
        <begin position="5"/>
        <end position="56"/>
    </location>
</feature>